<organism evidence="1 2">
    <name type="scientific">Auriscalpium vulgare</name>
    <dbReference type="NCBI Taxonomy" id="40419"/>
    <lineage>
        <taxon>Eukaryota</taxon>
        <taxon>Fungi</taxon>
        <taxon>Dikarya</taxon>
        <taxon>Basidiomycota</taxon>
        <taxon>Agaricomycotina</taxon>
        <taxon>Agaricomycetes</taxon>
        <taxon>Russulales</taxon>
        <taxon>Auriscalpiaceae</taxon>
        <taxon>Auriscalpium</taxon>
    </lineage>
</organism>
<gene>
    <name evidence="1" type="ORF">FA95DRAFT_1576870</name>
</gene>
<dbReference type="Proteomes" id="UP000814033">
    <property type="component" value="Unassembled WGS sequence"/>
</dbReference>
<protein>
    <submittedName>
        <fullName evidence="1">Uncharacterized protein</fullName>
    </submittedName>
</protein>
<sequence length="182" mass="19400">MIVSLAKALQLTGLLTLGAFGNPLIATLLSQQWFSKSTAEGVGAFSTQFNPPTINNVALITTTIGCGLDGWKEGILSGGGVPFSQDDYEGQFQEHLESLKRFRRQNPAKFKATFSKLWKDAWGMARLEIPTETTKTGLLDDDDFADTEDEAEVSEGHAAEHIAGGAAVAIAGDEGNRPASPT</sequence>
<reference evidence="1" key="2">
    <citation type="journal article" date="2022" name="New Phytol.">
        <title>Evolutionary transition to the ectomycorrhizal habit in the genomes of a hyperdiverse lineage of mushroom-forming fungi.</title>
        <authorList>
            <person name="Looney B."/>
            <person name="Miyauchi S."/>
            <person name="Morin E."/>
            <person name="Drula E."/>
            <person name="Courty P.E."/>
            <person name="Kohler A."/>
            <person name="Kuo A."/>
            <person name="LaButti K."/>
            <person name="Pangilinan J."/>
            <person name="Lipzen A."/>
            <person name="Riley R."/>
            <person name="Andreopoulos W."/>
            <person name="He G."/>
            <person name="Johnson J."/>
            <person name="Nolan M."/>
            <person name="Tritt A."/>
            <person name="Barry K.W."/>
            <person name="Grigoriev I.V."/>
            <person name="Nagy L.G."/>
            <person name="Hibbett D."/>
            <person name="Henrissat B."/>
            <person name="Matheny P.B."/>
            <person name="Labbe J."/>
            <person name="Martin F.M."/>
        </authorList>
    </citation>
    <scope>NUCLEOTIDE SEQUENCE</scope>
    <source>
        <strain evidence="1">FP105234-sp</strain>
    </source>
</reference>
<keyword evidence="2" id="KW-1185">Reference proteome</keyword>
<evidence type="ECO:0000313" key="2">
    <source>
        <dbReference type="Proteomes" id="UP000814033"/>
    </source>
</evidence>
<accession>A0ACB8R927</accession>
<reference evidence="1" key="1">
    <citation type="submission" date="2021-02" db="EMBL/GenBank/DDBJ databases">
        <authorList>
            <consortium name="DOE Joint Genome Institute"/>
            <person name="Ahrendt S."/>
            <person name="Looney B.P."/>
            <person name="Miyauchi S."/>
            <person name="Morin E."/>
            <person name="Drula E."/>
            <person name="Courty P.E."/>
            <person name="Chicoki N."/>
            <person name="Fauchery L."/>
            <person name="Kohler A."/>
            <person name="Kuo A."/>
            <person name="Labutti K."/>
            <person name="Pangilinan J."/>
            <person name="Lipzen A."/>
            <person name="Riley R."/>
            <person name="Andreopoulos W."/>
            <person name="He G."/>
            <person name="Johnson J."/>
            <person name="Barry K.W."/>
            <person name="Grigoriev I.V."/>
            <person name="Nagy L."/>
            <person name="Hibbett D."/>
            <person name="Henrissat B."/>
            <person name="Matheny P.B."/>
            <person name="Labbe J."/>
            <person name="Martin F."/>
        </authorList>
    </citation>
    <scope>NUCLEOTIDE SEQUENCE</scope>
    <source>
        <strain evidence="1">FP105234-sp</strain>
    </source>
</reference>
<name>A0ACB8R927_9AGAM</name>
<evidence type="ECO:0000313" key="1">
    <source>
        <dbReference type="EMBL" id="KAI0040589.1"/>
    </source>
</evidence>
<dbReference type="EMBL" id="MU276183">
    <property type="protein sequence ID" value="KAI0040589.1"/>
    <property type="molecule type" value="Genomic_DNA"/>
</dbReference>
<proteinExistence type="predicted"/>
<comment type="caution">
    <text evidence="1">The sequence shown here is derived from an EMBL/GenBank/DDBJ whole genome shotgun (WGS) entry which is preliminary data.</text>
</comment>